<protein>
    <submittedName>
        <fullName evidence="2">Uncharacterized protein</fullName>
    </submittedName>
</protein>
<evidence type="ECO:0000313" key="5">
    <source>
        <dbReference type="Proteomes" id="UP000595437"/>
    </source>
</evidence>
<accession>A0A7T8HGL2</accession>
<dbReference type="PANTHER" id="PTHR46409:SF1">
    <property type="entry name" value="HTH PSQ-TYPE DOMAIN-CONTAINING PROTEIN"/>
    <property type="match status" value="1"/>
</dbReference>
<sequence>MAQVRTRSQSSSHLNALVGSGQELLVSELPTLRDILRYGIWLREQNDKDRRNYTLSQLVDNIYDGVIRQWSKANALFMPPVINAKITILLKLKRIWIQANNFSFGKGTPDSKERFNVKLDKLFDILNCQCPITSCVEAGCEGCEREAHIQCSCPREKKIPQIDLVYIKGQREKVGSKGPHQLGTPDATEHKKLVKKLERKEKEKKLEKRRAQREIMEDVKRFLPDDEEDLELDSSVADEFLPGTSHESGASAKVHRNYDDITNIALASIRYGTGLRATAAIATAALLDAGVITEDNPSKVIDKNKVGRAQEKLMKEIGEDFEKKCREEGSISCILFDGRIDMTNVIMEAEGSEQSYMGKIKEEHYSVASEPGSNYLFHFTPEKATQEESHAEQIAKVIFEWLKERGFDKTVWAIGGDSTNVNTGVRAGVMRKLELHLGRKLVWLVCNLHTNELPLRRLIIELDGPTLSDNKLSGPIGKMLDSVTDLDINPNFNCICVGPPLIKLPDEVIQDLSTDQHYGYKIVCAVREGVLPAKLALLEIGPVNHSRWLTTANRFLRLWVSKHGLRGKNLKNLQLIVEFIIGVYYPCWFNAKVKHCWIKGPRHILFQLDCLKSQKKEVLDLVMPTVRRSAWYAHSEMLIQALLCSEDQKDRINGVEKILTIRGEGDPNSQLGDSSVRMRKTPEINTEATSINDLISWSDGVLEPPLTCSLSTLEVKGFINSPMKVPNWPCHTQSIERVVKMVTEASAKYYSQEKRDGAIRAQEASRRLMAKNDSKQDLFNLIKYRK</sequence>
<dbReference type="Proteomes" id="UP000595437">
    <property type="component" value="Chromosome 2"/>
</dbReference>
<keyword evidence="1" id="KW-0175">Coiled coil</keyword>
<dbReference type="PANTHER" id="PTHR46409">
    <property type="entry name" value="HTH PSQ-TYPE DOMAIN-CONTAINING PROTEIN"/>
    <property type="match status" value="1"/>
</dbReference>
<name>A0A7T8HGL2_CALRO</name>
<keyword evidence="5" id="KW-1185">Reference proteome</keyword>
<dbReference type="EMBL" id="CP045895">
    <property type="protein sequence ID" value="QQP49693.1"/>
    <property type="molecule type" value="Genomic_DNA"/>
</dbReference>
<organism evidence="2 5">
    <name type="scientific">Caligus rogercresseyi</name>
    <name type="common">Sea louse</name>
    <dbReference type="NCBI Taxonomy" id="217165"/>
    <lineage>
        <taxon>Eukaryota</taxon>
        <taxon>Metazoa</taxon>
        <taxon>Ecdysozoa</taxon>
        <taxon>Arthropoda</taxon>
        <taxon>Crustacea</taxon>
        <taxon>Multicrustacea</taxon>
        <taxon>Hexanauplia</taxon>
        <taxon>Copepoda</taxon>
        <taxon>Siphonostomatoida</taxon>
        <taxon>Caligidae</taxon>
        <taxon>Caligus</taxon>
    </lineage>
</organism>
<dbReference type="EMBL" id="CP045897">
    <property type="protein sequence ID" value="QQP51598.1"/>
    <property type="molecule type" value="Genomic_DNA"/>
</dbReference>
<dbReference type="Proteomes" id="UP000595437">
    <property type="component" value="Chromosome 8"/>
</dbReference>
<evidence type="ECO:0000313" key="4">
    <source>
        <dbReference type="EMBL" id="QQP58267.1"/>
    </source>
</evidence>
<dbReference type="Proteomes" id="UP000595437">
    <property type="component" value="Chromosome 6"/>
</dbReference>
<proteinExistence type="predicted"/>
<evidence type="ECO:0000313" key="3">
    <source>
        <dbReference type="EMBL" id="QQP51598.1"/>
    </source>
</evidence>
<dbReference type="EMBL" id="CP045891">
    <property type="protein sequence ID" value="QQP58267.1"/>
    <property type="molecule type" value="Genomic_DNA"/>
</dbReference>
<reference evidence="5" key="1">
    <citation type="submission" date="2021-01" db="EMBL/GenBank/DDBJ databases">
        <title>Caligus Genome Assembly.</title>
        <authorList>
            <person name="Gallardo-Escarate C."/>
        </authorList>
    </citation>
    <scope>NUCLEOTIDE SEQUENCE [LARGE SCALE GENOMIC DNA]</scope>
</reference>
<reference evidence="2" key="2">
    <citation type="journal article" name="Sci. Data">
        <title>Chromosome-scale genome assembly of the sea louse Caligus rogercresseyi by SMRT sequencing and Hi-C analysis.</title>
        <authorList>
            <person name="Gallardo-Escarate C."/>
            <person name="Valenzuela-Munoz V."/>
            <person name="Nunez-Acuna G."/>
            <person name="Valenzuela-Miranda D."/>
            <person name="Goncalves A.T."/>
            <person name="Escobar-Sepulveda H."/>
            <person name="Liachko I."/>
            <person name="Nelson B."/>
            <person name="Roberts S."/>
            <person name="Warren W."/>
        </authorList>
    </citation>
    <scope>NUCLEOTIDE SEQUENCE</scope>
    <source>
        <tissue evidence="2">Whole tissue</tissue>
    </source>
</reference>
<evidence type="ECO:0000313" key="2">
    <source>
        <dbReference type="EMBL" id="QQP49693.1"/>
    </source>
</evidence>
<feature type="coiled-coil region" evidence="1">
    <location>
        <begin position="187"/>
        <end position="219"/>
    </location>
</feature>
<gene>
    <name evidence="4" type="ORF">FKW44_003528</name>
    <name evidence="2" type="ORF">FKW44_010450</name>
    <name evidence="3" type="ORF">FKW44_013015</name>
</gene>
<dbReference type="OrthoDB" id="6381495at2759"/>
<evidence type="ECO:0000256" key="1">
    <source>
        <dbReference type="SAM" id="Coils"/>
    </source>
</evidence>
<dbReference type="AlphaFoldDB" id="A0A7T8HGL2"/>